<dbReference type="GO" id="GO:0042138">
    <property type="term" value="P:meiotic DNA double-strand break formation"/>
    <property type="evidence" value="ECO:0000318"/>
    <property type="project" value="GO_Central"/>
</dbReference>
<dbReference type="STRING" id="4232.A0A251SX29"/>
<dbReference type="GO" id="GO:0003918">
    <property type="term" value="F:DNA topoisomerase type II (double strand cut, ATP-hydrolyzing) activity"/>
    <property type="evidence" value="ECO:0007669"/>
    <property type="project" value="InterPro"/>
</dbReference>
<keyword evidence="3" id="KW-1185">Reference proteome</keyword>
<dbReference type="GO" id="GO:0007131">
    <property type="term" value="P:reciprocal meiotic recombination"/>
    <property type="evidence" value="ECO:0000318"/>
    <property type="project" value="GO_Central"/>
</dbReference>
<dbReference type="EMBL" id="CM007902">
    <property type="protein sequence ID" value="OTG03425.1"/>
    <property type="molecule type" value="Genomic_DNA"/>
</dbReference>
<dbReference type="AlphaFoldDB" id="A0A251SX29"/>
<dbReference type="PANTHER" id="PTHR10848">
    <property type="entry name" value="MEIOTIC RECOMBINATION PROTEIN SPO11"/>
    <property type="match status" value="1"/>
</dbReference>
<dbReference type="GO" id="GO:0000228">
    <property type="term" value="C:nuclear chromosome"/>
    <property type="evidence" value="ECO:0000318"/>
    <property type="project" value="GO_Central"/>
</dbReference>
<accession>A0A251SX29</accession>
<organism evidence="2 3">
    <name type="scientific">Helianthus annuus</name>
    <name type="common">Common sunflower</name>
    <dbReference type="NCBI Taxonomy" id="4232"/>
    <lineage>
        <taxon>Eukaryota</taxon>
        <taxon>Viridiplantae</taxon>
        <taxon>Streptophyta</taxon>
        <taxon>Embryophyta</taxon>
        <taxon>Tracheophyta</taxon>
        <taxon>Spermatophyta</taxon>
        <taxon>Magnoliopsida</taxon>
        <taxon>eudicotyledons</taxon>
        <taxon>Gunneridae</taxon>
        <taxon>Pentapetalae</taxon>
        <taxon>asterids</taxon>
        <taxon>campanulids</taxon>
        <taxon>Asterales</taxon>
        <taxon>Asteraceae</taxon>
        <taxon>Asteroideae</taxon>
        <taxon>Heliantheae alliance</taxon>
        <taxon>Heliantheae</taxon>
        <taxon>Helianthus</taxon>
    </lineage>
</organism>
<dbReference type="GO" id="GO:0000706">
    <property type="term" value="P:meiotic DNA double-strand break processing"/>
    <property type="evidence" value="ECO:0000318"/>
    <property type="project" value="GO_Central"/>
</dbReference>
<evidence type="ECO:0000313" key="3">
    <source>
        <dbReference type="Proteomes" id="UP000215914"/>
    </source>
</evidence>
<evidence type="ECO:0000256" key="1">
    <source>
        <dbReference type="SAM" id="Phobius"/>
    </source>
</evidence>
<dbReference type="InterPro" id="IPR002815">
    <property type="entry name" value="Spo11/TopoVI_A"/>
</dbReference>
<proteinExistence type="predicted"/>
<dbReference type="GO" id="GO:0003677">
    <property type="term" value="F:DNA binding"/>
    <property type="evidence" value="ECO:0000318"/>
    <property type="project" value="GO_Central"/>
</dbReference>
<keyword evidence="1" id="KW-1133">Transmembrane helix</keyword>
<sequence length="252" mass="27896">MPPLQNPLKPDSFILSTLKTLTAATKSASTSKTLTLTDLSTSLSSNCREVSDLPLSSVQNRILTLALNLTKSILAGNGFSFSVPSRAATNQLYVICFIPRRSCFRTRSNPTPFWMTLVVGRLVFSDNGDMIDCTKMGIGGNDIVICVYGVSRFEMLICKRFAYCYDDMIFKFGEDAEKGVVVGRLVFSDNGDMIDCTKMGIGGNDIVIYVFLICVICVYGVSRFGMLICKRFAYCCDYLFIIKISIHKLFPA</sequence>
<dbReference type="PANTHER" id="PTHR10848:SF4">
    <property type="entry name" value="DNA TOPOISOMERASE 6 SUBUNIT A"/>
    <property type="match status" value="1"/>
</dbReference>
<keyword evidence="1" id="KW-0812">Transmembrane</keyword>
<evidence type="ECO:0000313" key="2">
    <source>
        <dbReference type="EMBL" id="OTG03425.1"/>
    </source>
</evidence>
<keyword evidence="1" id="KW-0472">Membrane</keyword>
<feature type="transmembrane region" description="Helical" evidence="1">
    <location>
        <begin position="206"/>
        <end position="222"/>
    </location>
</feature>
<name>A0A251SX29_HELAN</name>
<protein>
    <submittedName>
        <fullName evidence="2">Uncharacterized protein</fullName>
    </submittedName>
</protein>
<reference evidence="3" key="1">
    <citation type="journal article" date="2017" name="Nature">
        <title>The sunflower genome provides insights into oil metabolism, flowering and Asterid evolution.</title>
        <authorList>
            <person name="Badouin H."/>
            <person name="Gouzy J."/>
            <person name="Grassa C.J."/>
            <person name="Murat F."/>
            <person name="Staton S.E."/>
            <person name="Cottret L."/>
            <person name="Lelandais-Briere C."/>
            <person name="Owens G.L."/>
            <person name="Carrere S."/>
            <person name="Mayjonade B."/>
            <person name="Legrand L."/>
            <person name="Gill N."/>
            <person name="Kane N.C."/>
            <person name="Bowers J.E."/>
            <person name="Hubner S."/>
            <person name="Bellec A."/>
            <person name="Berard A."/>
            <person name="Berges H."/>
            <person name="Blanchet N."/>
            <person name="Boniface M.C."/>
            <person name="Brunel D."/>
            <person name="Catrice O."/>
            <person name="Chaidir N."/>
            <person name="Claudel C."/>
            <person name="Donnadieu C."/>
            <person name="Faraut T."/>
            <person name="Fievet G."/>
            <person name="Helmstetter N."/>
            <person name="King M."/>
            <person name="Knapp S.J."/>
            <person name="Lai Z."/>
            <person name="Le Paslier M.C."/>
            <person name="Lippi Y."/>
            <person name="Lorenzon L."/>
            <person name="Mandel J.R."/>
            <person name="Marage G."/>
            <person name="Marchand G."/>
            <person name="Marquand E."/>
            <person name="Bret-Mestries E."/>
            <person name="Morien E."/>
            <person name="Nambeesan S."/>
            <person name="Nguyen T."/>
            <person name="Pegot-Espagnet P."/>
            <person name="Pouilly N."/>
            <person name="Raftis F."/>
            <person name="Sallet E."/>
            <person name="Schiex T."/>
            <person name="Thomas J."/>
            <person name="Vandecasteele C."/>
            <person name="Vares D."/>
            <person name="Vear F."/>
            <person name="Vautrin S."/>
            <person name="Crespi M."/>
            <person name="Mangin B."/>
            <person name="Burke J.M."/>
            <person name="Salse J."/>
            <person name="Munos S."/>
            <person name="Vincourt P."/>
            <person name="Rieseberg L.H."/>
            <person name="Langlade N.B."/>
        </authorList>
    </citation>
    <scope>NUCLEOTIDE SEQUENCE [LARGE SCALE GENOMIC DNA]</scope>
    <source>
        <strain evidence="3">cv. SF193</strain>
    </source>
</reference>
<gene>
    <name evidence="2" type="ORF">HannXRQ_Chr13g0423891</name>
</gene>
<dbReference type="Proteomes" id="UP000215914">
    <property type="component" value="Chromosome 13"/>
</dbReference>
<dbReference type="InParanoid" id="A0A251SX29"/>